<evidence type="ECO:0000313" key="1">
    <source>
        <dbReference type="EMBL" id="OIN92767.1"/>
    </source>
</evidence>
<proteinExistence type="predicted"/>
<evidence type="ECO:0000313" key="2">
    <source>
        <dbReference type="Proteomes" id="UP000182345"/>
    </source>
</evidence>
<protein>
    <submittedName>
        <fullName evidence="1">Uncharacterized protein</fullName>
    </submittedName>
</protein>
<accession>A0A1J4S0Q3</accession>
<organism evidence="1 2">
    <name type="scientific">Candidatus Collierbacteria bacterium CG1_02_44_10</name>
    <dbReference type="NCBI Taxonomy" id="1805087"/>
    <lineage>
        <taxon>Bacteria</taxon>
        <taxon>Candidatus Collieribacteriota</taxon>
    </lineage>
</organism>
<gene>
    <name evidence="1" type="ORF">AUJ42_00130</name>
</gene>
<sequence length="202" mass="22506">MADPAAKDKANNFGFGDEMLMSPGLTPKVVDGFMIDFFRVTTEATENVPAQNVVNLHHVQTGVDCYLGLGVEEKKTDQELADAAKDVYRRLAAESRQFNSANSTDQLADVHKCVGKYVSAPDAGSLAALRQQFQQLVSQFPQIPENLNQIDLAATWDWQIQQNFKKPADILFDFKPIEGFDPGDFKVGPIVMQPENEKNKYH</sequence>
<dbReference type="Proteomes" id="UP000182345">
    <property type="component" value="Unassembled WGS sequence"/>
</dbReference>
<name>A0A1J4S0Q3_9BACT</name>
<reference evidence="1 2" key="1">
    <citation type="journal article" date="2016" name="Environ. Microbiol.">
        <title>Genomic resolution of a cold subsurface aquifer community provides metabolic insights for novel microbes adapted to high CO concentrations.</title>
        <authorList>
            <person name="Probst A.J."/>
            <person name="Castelle C.J."/>
            <person name="Singh A."/>
            <person name="Brown C.T."/>
            <person name="Anantharaman K."/>
            <person name="Sharon I."/>
            <person name="Hug L.A."/>
            <person name="Burstein D."/>
            <person name="Emerson J.B."/>
            <person name="Thomas B.C."/>
            <person name="Banfield J.F."/>
        </authorList>
    </citation>
    <scope>NUCLEOTIDE SEQUENCE [LARGE SCALE GENOMIC DNA]</scope>
    <source>
        <strain evidence="1">CG1_02_44_10</strain>
    </source>
</reference>
<dbReference type="EMBL" id="MNUK01000003">
    <property type="protein sequence ID" value="OIN92767.1"/>
    <property type="molecule type" value="Genomic_DNA"/>
</dbReference>
<dbReference type="AlphaFoldDB" id="A0A1J4S0Q3"/>
<comment type="caution">
    <text evidence="1">The sequence shown here is derived from an EMBL/GenBank/DDBJ whole genome shotgun (WGS) entry which is preliminary data.</text>
</comment>